<comment type="caution">
    <text evidence="2">The sequence shown here is derived from an EMBL/GenBank/DDBJ whole genome shotgun (WGS) entry which is preliminary data.</text>
</comment>
<gene>
    <name evidence="2" type="ORF">BE17_35440</name>
</gene>
<reference evidence="2 3" key="1">
    <citation type="submission" date="2014-02" db="EMBL/GenBank/DDBJ databases">
        <title>The small core and large imbalanced accessory genome model reveals a collaborative survival strategy of Sorangium cellulosum strains in nature.</title>
        <authorList>
            <person name="Han K."/>
            <person name="Peng R."/>
            <person name="Blom J."/>
            <person name="Li Y.-Z."/>
        </authorList>
    </citation>
    <scope>NUCLEOTIDE SEQUENCE [LARGE SCALE GENOMIC DNA]</scope>
    <source>
        <strain evidence="2 3">So0011-07</strain>
    </source>
</reference>
<protein>
    <submittedName>
        <fullName evidence="2">Uncharacterized protein</fullName>
    </submittedName>
</protein>
<name>A0A150S6R0_SORCE</name>
<evidence type="ECO:0000256" key="1">
    <source>
        <dbReference type="SAM" id="MobiDB-lite"/>
    </source>
</evidence>
<organism evidence="2 3">
    <name type="scientific">Sorangium cellulosum</name>
    <name type="common">Polyangium cellulosum</name>
    <dbReference type="NCBI Taxonomy" id="56"/>
    <lineage>
        <taxon>Bacteria</taxon>
        <taxon>Pseudomonadati</taxon>
        <taxon>Myxococcota</taxon>
        <taxon>Polyangia</taxon>
        <taxon>Polyangiales</taxon>
        <taxon>Polyangiaceae</taxon>
        <taxon>Sorangium</taxon>
    </lineage>
</organism>
<dbReference type="AlphaFoldDB" id="A0A150S6R0"/>
<dbReference type="EMBL" id="JEMB01001373">
    <property type="protein sequence ID" value="KYF88144.1"/>
    <property type="molecule type" value="Genomic_DNA"/>
</dbReference>
<proteinExistence type="predicted"/>
<evidence type="ECO:0000313" key="3">
    <source>
        <dbReference type="Proteomes" id="UP000075635"/>
    </source>
</evidence>
<accession>A0A150S6R0</accession>
<sequence length="114" mass="11970">MIVAERVTRLTFASRTPPVASRARSMRRTQAAHVMPSMGRSTRRAPASSVSWGAGMGTVIVVMVTSLSTAQTQGRPADYGDTAGVHPARRGAAGCSRERARRARRNGAGGSCSV</sequence>
<dbReference type="Proteomes" id="UP000075635">
    <property type="component" value="Unassembled WGS sequence"/>
</dbReference>
<evidence type="ECO:0000313" key="2">
    <source>
        <dbReference type="EMBL" id="KYF88144.1"/>
    </source>
</evidence>
<feature type="region of interest" description="Disordered" evidence="1">
    <location>
        <begin position="72"/>
        <end position="114"/>
    </location>
</feature>
<feature type="region of interest" description="Disordered" evidence="1">
    <location>
        <begin position="16"/>
        <end position="50"/>
    </location>
</feature>